<dbReference type="Pfam" id="PF00990">
    <property type="entry name" value="GGDEF"/>
    <property type="match status" value="1"/>
</dbReference>
<dbReference type="InterPro" id="IPR043128">
    <property type="entry name" value="Rev_trsase/Diguanyl_cyclase"/>
</dbReference>
<dbReference type="PANTHER" id="PTHR45138">
    <property type="entry name" value="REGULATORY COMPONENTS OF SENSORY TRANSDUCTION SYSTEM"/>
    <property type="match status" value="1"/>
</dbReference>
<dbReference type="SMART" id="SM00448">
    <property type="entry name" value="REC"/>
    <property type="match status" value="1"/>
</dbReference>
<evidence type="ECO:0000259" key="4">
    <source>
        <dbReference type="PROSITE" id="PS50110"/>
    </source>
</evidence>
<dbReference type="GO" id="GO:1902201">
    <property type="term" value="P:negative regulation of bacterial-type flagellum-dependent cell motility"/>
    <property type="evidence" value="ECO:0007669"/>
    <property type="project" value="TreeGrafter"/>
</dbReference>
<comment type="caution">
    <text evidence="3">Lacks conserved residue(s) required for the propagation of feature annotation.</text>
</comment>
<proteinExistence type="predicted"/>
<dbReference type="EMBL" id="JADZLT010000050">
    <property type="protein sequence ID" value="MBH0238182.1"/>
    <property type="molecule type" value="Genomic_DNA"/>
</dbReference>
<dbReference type="PROSITE" id="PS50110">
    <property type="entry name" value="RESPONSE_REGULATORY"/>
    <property type="match status" value="1"/>
</dbReference>
<dbReference type="GO" id="GO:0005886">
    <property type="term" value="C:plasma membrane"/>
    <property type="evidence" value="ECO:0007669"/>
    <property type="project" value="TreeGrafter"/>
</dbReference>
<feature type="domain" description="GGDEF" evidence="5">
    <location>
        <begin position="162"/>
        <end position="292"/>
    </location>
</feature>
<dbReference type="Proteomes" id="UP000631694">
    <property type="component" value="Unassembled WGS sequence"/>
</dbReference>
<dbReference type="SUPFAM" id="SSF52172">
    <property type="entry name" value="CheY-like"/>
    <property type="match status" value="1"/>
</dbReference>
<dbReference type="GO" id="GO:0043709">
    <property type="term" value="P:cell adhesion involved in single-species biofilm formation"/>
    <property type="evidence" value="ECO:0007669"/>
    <property type="project" value="TreeGrafter"/>
</dbReference>
<evidence type="ECO:0000256" key="1">
    <source>
        <dbReference type="ARBA" id="ARBA00012528"/>
    </source>
</evidence>
<dbReference type="InterPro" id="IPR011006">
    <property type="entry name" value="CheY-like_superfamily"/>
</dbReference>
<reference evidence="6" key="1">
    <citation type="submission" date="2020-12" db="EMBL/GenBank/DDBJ databases">
        <title>Methylobrevis albus sp. nov., isolated from fresh water lack sediment.</title>
        <authorList>
            <person name="Zou Q."/>
        </authorList>
    </citation>
    <scope>NUCLEOTIDE SEQUENCE</scope>
    <source>
        <strain evidence="6">L22</strain>
    </source>
</reference>
<feature type="domain" description="Response regulatory" evidence="4">
    <location>
        <begin position="2"/>
        <end position="120"/>
    </location>
</feature>
<accession>A0A931I1P2</accession>
<dbReference type="CDD" id="cd01949">
    <property type="entry name" value="GGDEF"/>
    <property type="match status" value="1"/>
</dbReference>
<dbReference type="Pfam" id="PF00072">
    <property type="entry name" value="Response_reg"/>
    <property type="match status" value="1"/>
</dbReference>
<sequence length="302" mass="32768">MNVLLVDASRVTLKIVGAMVTERGDRCVAYDDGAKALAHMQEHKDVDVLITGLELPGLGGLDLCWAARTLRLDDQCLHIIVMSSAGSGSKLVEALDSGADDFMRKPVETAELQARLRNAERSIRDRREIVRLAATDPLTGCLNRRAFLTEVDRSVRDSPQAAPGVFVMMDLDRFKKINDTYGHDAGDAAILMVCDVVRRHGQGAFGRLGGEEFGWVLPGQTIDDGLEIVDRLRCAIAGEPLLHDGHRIPVTASFGVTALDHDTSVDATLKQADLALYRAKQNGRNRAELHRPAAVLSALAAT</sequence>
<keyword evidence="7" id="KW-1185">Reference proteome</keyword>
<evidence type="ECO:0000256" key="2">
    <source>
        <dbReference type="ARBA" id="ARBA00034247"/>
    </source>
</evidence>
<dbReference type="RefSeq" id="WP_197311271.1">
    <property type="nucleotide sequence ID" value="NZ_JADZLT010000050.1"/>
</dbReference>
<comment type="catalytic activity">
    <reaction evidence="2">
        <text>2 GTP = 3',3'-c-di-GMP + 2 diphosphate</text>
        <dbReference type="Rhea" id="RHEA:24898"/>
        <dbReference type="ChEBI" id="CHEBI:33019"/>
        <dbReference type="ChEBI" id="CHEBI:37565"/>
        <dbReference type="ChEBI" id="CHEBI:58805"/>
        <dbReference type="EC" id="2.7.7.65"/>
    </reaction>
</comment>
<evidence type="ECO:0000256" key="3">
    <source>
        <dbReference type="PROSITE-ProRule" id="PRU00169"/>
    </source>
</evidence>
<dbReference type="SMART" id="SM00267">
    <property type="entry name" value="GGDEF"/>
    <property type="match status" value="1"/>
</dbReference>
<dbReference type="InterPro" id="IPR001789">
    <property type="entry name" value="Sig_transdc_resp-reg_receiver"/>
</dbReference>
<dbReference type="EC" id="2.7.7.65" evidence="1"/>
<dbReference type="GO" id="GO:0000160">
    <property type="term" value="P:phosphorelay signal transduction system"/>
    <property type="evidence" value="ECO:0007669"/>
    <property type="project" value="InterPro"/>
</dbReference>
<dbReference type="NCBIfam" id="TIGR00254">
    <property type="entry name" value="GGDEF"/>
    <property type="match status" value="1"/>
</dbReference>
<dbReference type="PANTHER" id="PTHR45138:SF9">
    <property type="entry name" value="DIGUANYLATE CYCLASE DGCM-RELATED"/>
    <property type="match status" value="1"/>
</dbReference>
<evidence type="ECO:0000313" key="6">
    <source>
        <dbReference type="EMBL" id="MBH0238182.1"/>
    </source>
</evidence>
<dbReference type="AlphaFoldDB" id="A0A931I1P2"/>
<organism evidence="6 7">
    <name type="scientific">Methylobrevis albus</name>
    <dbReference type="NCBI Taxonomy" id="2793297"/>
    <lineage>
        <taxon>Bacteria</taxon>
        <taxon>Pseudomonadati</taxon>
        <taxon>Pseudomonadota</taxon>
        <taxon>Alphaproteobacteria</taxon>
        <taxon>Hyphomicrobiales</taxon>
        <taxon>Pleomorphomonadaceae</taxon>
        <taxon>Methylobrevis</taxon>
    </lineage>
</organism>
<evidence type="ECO:0000313" key="7">
    <source>
        <dbReference type="Proteomes" id="UP000631694"/>
    </source>
</evidence>
<dbReference type="Gene3D" id="3.40.50.2300">
    <property type="match status" value="1"/>
</dbReference>
<dbReference type="Gene3D" id="3.30.70.270">
    <property type="match status" value="1"/>
</dbReference>
<name>A0A931I1P2_9HYPH</name>
<dbReference type="PROSITE" id="PS50887">
    <property type="entry name" value="GGDEF"/>
    <property type="match status" value="1"/>
</dbReference>
<dbReference type="InterPro" id="IPR050469">
    <property type="entry name" value="Diguanylate_Cyclase"/>
</dbReference>
<comment type="caution">
    <text evidence="6">The sequence shown here is derived from an EMBL/GenBank/DDBJ whole genome shotgun (WGS) entry which is preliminary data.</text>
</comment>
<evidence type="ECO:0000259" key="5">
    <source>
        <dbReference type="PROSITE" id="PS50887"/>
    </source>
</evidence>
<dbReference type="GO" id="GO:0052621">
    <property type="term" value="F:diguanylate cyclase activity"/>
    <property type="evidence" value="ECO:0007669"/>
    <property type="project" value="UniProtKB-EC"/>
</dbReference>
<dbReference type="InterPro" id="IPR029787">
    <property type="entry name" value="Nucleotide_cyclase"/>
</dbReference>
<dbReference type="SUPFAM" id="SSF55073">
    <property type="entry name" value="Nucleotide cyclase"/>
    <property type="match status" value="1"/>
</dbReference>
<gene>
    <name evidence="6" type="ORF">I5731_10140</name>
</gene>
<dbReference type="InterPro" id="IPR000160">
    <property type="entry name" value="GGDEF_dom"/>
</dbReference>
<protein>
    <recommendedName>
        <fullName evidence="1">diguanylate cyclase</fullName>
        <ecNumber evidence="1">2.7.7.65</ecNumber>
    </recommendedName>
</protein>